<keyword evidence="5" id="KW-1185">Reference proteome</keyword>
<dbReference type="PANTHER" id="PTHR30121:SF6">
    <property type="entry name" value="SLR6007 PROTEIN"/>
    <property type="match status" value="1"/>
</dbReference>
<dbReference type="InterPro" id="IPR051162">
    <property type="entry name" value="T4SS_component"/>
</dbReference>
<protein>
    <recommendedName>
        <fullName evidence="3">Helicase HerA central domain-containing protein</fullName>
    </recommendedName>
</protein>
<feature type="compositionally biased region" description="Low complexity" evidence="2">
    <location>
        <begin position="477"/>
        <end position="490"/>
    </location>
</feature>
<feature type="compositionally biased region" description="Pro residues" evidence="2">
    <location>
        <begin position="493"/>
        <end position="508"/>
    </location>
</feature>
<dbReference type="PANTHER" id="PTHR30121">
    <property type="entry name" value="UNCHARACTERIZED PROTEIN YJGR-RELATED"/>
    <property type="match status" value="1"/>
</dbReference>
<evidence type="ECO:0000256" key="2">
    <source>
        <dbReference type="SAM" id="MobiDB-lite"/>
    </source>
</evidence>
<dbReference type="Proteomes" id="UP000186309">
    <property type="component" value="Chromosome"/>
</dbReference>
<accession>A0A1U7CYY3</accession>
<dbReference type="Gene3D" id="3.40.50.300">
    <property type="entry name" value="P-loop containing nucleotide triphosphate hydrolases"/>
    <property type="match status" value="2"/>
</dbReference>
<name>A0A1U7CYY3_9BACT</name>
<dbReference type="InterPro" id="IPR027417">
    <property type="entry name" value="P-loop_NTPase"/>
</dbReference>
<reference evidence="5" key="1">
    <citation type="submission" date="2016-12" db="EMBL/GenBank/DDBJ databases">
        <title>Comparative genomics of four Isosphaeraceae planctomycetes: a common pool of plasmids and glycoside hydrolase genes.</title>
        <authorList>
            <person name="Ivanova A."/>
        </authorList>
    </citation>
    <scope>NUCLEOTIDE SEQUENCE [LARGE SCALE GENOMIC DNA]</scope>
    <source>
        <strain evidence="5">PX4</strain>
    </source>
</reference>
<dbReference type="KEGG" id="pbor:BSF38_05764"/>
<dbReference type="OrthoDB" id="9758751at2"/>
<proteinExistence type="predicted"/>
<organism evidence="4 5">
    <name type="scientific">Paludisphaera borealis</name>
    <dbReference type="NCBI Taxonomy" id="1387353"/>
    <lineage>
        <taxon>Bacteria</taxon>
        <taxon>Pseudomonadati</taxon>
        <taxon>Planctomycetota</taxon>
        <taxon>Planctomycetia</taxon>
        <taxon>Isosphaerales</taxon>
        <taxon>Isosphaeraceae</taxon>
        <taxon>Paludisphaera</taxon>
    </lineage>
</organism>
<dbReference type="RefSeq" id="WP_076350440.1">
    <property type="nucleotide sequence ID" value="NZ_CP019082.1"/>
</dbReference>
<sequence length="835" mass="91533">MKNEDFEQLGFFYLGKYYDQERRAVSQRTFLYDSKQLTTHAVCVGMTGSGKTGLCISLLEEAAIDGIPVIAIDPKGDVGDLLLGFPDLRGSDFLPWIDADAAARQGESREQFADQTAETWRKGLADWGQDGARIKRLQDAADLAIYTPGSSAGLPLTVLRSFNAPPPSLVNDAEAYRDRVASAVSGLLALLGIDADPIASREHILLSNLLDQTWRNGRDLDLPGLIHAVQAPPFDKVGVIDLETFYPAKERFTLALKMNNLIASPGFAGWMEGESLDVPSLLYTAEGKPRISIMSIAHLNDSERMFFVTILLNEILAWVRTQPGTSSLRAVLYMDEIFGYFPPTANPPSKKPMLTLLKQGRAFGLGVVLATQNPVDLDYKGLSNAGAWFLGRLQTQRDKDRVLEGLEGASNAAGASFNRKQMDETLSALGKRVFVMNNVHEDHPVVFETRWALSYLAGPLTREQIQKLMAPRKQALAAKPASPAVPAADSPEPEPAPASEPKPSPAPGSPSAAVASGRRPVVPPDVPEFFLPRVGVSNPGSSLEYRPALLGVARLHYVEKKAGVDYWETLALLRPIADEAPADVWEEGKQFTDQIPELDKTPETGASFAALPAPLTRAKSYPEWTKTLKNHLYRARKLTIWTCPELKAYGKPEETARDFRMRLTQGAREKRDADIEALRAEFGPRRTSLEKRMRQAQERLEAEQAQASKSTWDAAVSLGTSMLDAFTGRKTWTKTNVSKAGAAAKAAGRAMQKRGEAGSAQAQVDKLNEEYVDLETEFQADLELIKATRSADLLKIVPLELTPRKADITVERVVLAWTPWNADAGEPAEIAYQSS</sequence>
<evidence type="ECO:0000259" key="3">
    <source>
        <dbReference type="Pfam" id="PF01935"/>
    </source>
</evidence>
<dbReference type="Pfam" id="PF01935">
    <property type="entry name" value="DUF87"/>
    <property type="match status" value="1"/>
</dbReference>
<dbReference type="AlphaFoldDB" id="A0A1U7CYY3"/>
<evidence type="ECO:0000256" key="1">
    <source>
        <dbReference type="SAM" id="Coils"/>
    </source>
</evidence>
<evidence type="ECO:0000313" key="5">
    <source>
        <dbReference type="Proteomes" id="UP000186309"/>
    </source>
</evidence>
<feature type="region of interest" description="Disordered" evidence="2">
    <location>
        <begin position="471"/>
        <end position="518"/>
    </location>
</feature>
<keyword evidence="1" id="KW-0175">Coiled coil</keyword>
<dbReference type="InterPro" id="IPR002789">
    <property type="entry name" value="HerA_central"/>
</dbReference>
<evidence type="ECO:0000313" key="4">
    <source>
        <dbReference type="EMBL" id="APW64172.1"/>
    </source>
</evidence>
<dbReference type="EMBL" id="CP019082">
    <property type="protein sequence ID" value="APW64172.1"/>
    <property type="molecule type" value="Genomic_DNA"/>
</dbReference>
<feature type="domain" description="Helicase HerA central" evidence="3">
    <location>
        <begin position="33"/>
        <end position="82"/>
    </location>
</feature>
<dbReference type="STRING" id="1387353.BSF38_05764"/>
<gene>
    <name evidence="4" type="ORF">BSF38_05764</name>
</gene>
<dbReference type="SUPFAM" id="SSF52540">
    <property type="entry name" value="P-loop containing nucleoside triphosphate hydrolases"/>
    <property type="match status" value="1"/>
</dbReference>
<feature type="coiled-coil region" evidence="1">
    <location>
        <begin position="750"/>
        <end position="784"/>
    </location>
</feature>